<dbReference type="EMBL" id="JAUPFM010000011">
    <property type="protein sequence ID" value="KAK2837413.1"/>
    <property type="molecule type" value="Genomic_DNA"/>
</dbReference>
<gene>
    <name evidence="3" type="ORF">Q5P01_014625</name>
</gene>
<dbReference type="InterPro" id="IPR053858">
    <property type="entry name" value="Arb2_dom"/>
</dbReference>
<feature type="compositionally biased region" description="Basic and acidic residues" evidence="1">
    <location>
        <begin position="1589"/>
        <end position="1626"/>
    </location>
</feature>
<evidence type="ECO:0000313" key="3">
    <source>
        <dbReference type="EMBL" id="KAK2837413.1"/>
    </source>
</evidence>
<dbReference type="InterPro" id="IPR027993">
    <property type="entry name" value="DUF4495"/>
</dbReference>
<protein>
    <recommendedName>
        <fullName evidence="2">Arb2 domain-containing protein</fullName>
    </recommendedName>
</protein>
<feature type="region of interest" description="Disordered" evidence="1">
    <location>
        <begin position="1761"/>
        <end position="1786"/>
    </location>
</feature>
<evidence type="ECO:0000256" key="1">
    <source>
        <dbReference type="SAM" id="MobiDB-lite"/>
    </source>
</evidence>
<dbReference type="Proteomes" id="UP001187415">
    <property type="component" value="Unassembled WGS sequence"/>
</dbReference>
<feature type="domain" description="Arb2" evidence="2">
    <location>
        <begin position="1420"/>
        <end position="1717"/>
    </location>
</feature>
<dbReference type="PANTHER" id="PTHR33960">
    <property type="entry name" value="SIMILAR TO KIAA0825 PROTEIN"/>
    <property type="match status" value="1"/>
</dbReference>
<accession>A0AA88SL68</accession>
<organism evidence="3 4">
    <name type="scientific">Channa striata</name>
    <name type="common">Snakehead murrel</name>
    <name type="synonym">Ophicephalus striatus</name>
    <dbReference type="NCBI Taxonomy" id="64152"/>
    <lineage>
        <taxon>Eukaryota</taxon>
        <taxon>Metazoa</taxon>
        <taxon>Chordata</taxon>
        <taxon>Craniata</taxon>
        <taxon>Vertebrata</taxon>
        <taxon>Euteleostomi</taxon>
        <taxon>Actinopterygii</taxon>
        <taxon>Neopterygii</taxon>
        <taxon>Teleostei</taxon>
        <taxon>Neoteleostei</taxon>
        <taxon>Acanthomorphata</taxon>
        <taxon>Anabantaria</taxon>
        <taxon>Anabantiformes</taxon>
        <taxon>Channoidei</taxon>
        <taxon>Channidae</taxon>
        <taxon>Channa</taxon>
    </lineage>
</organism>
<proteinExistence type="predicted"/>
<dbReference type="Pfam" id="PF14906">
    <property type="entry name" value="DUF4495"/>
    <property type="match status" value="1"/>
</dbReference>
<name>A0AA88SL68_CHASR</name>
<keyword evidence="4" id="KW-1185">Reference proteome</keyword>
<dbReference type="Pfam" id="PF22749">
    <property type="entry name" value="Arb2"/>
    <property type="match status" value="1"/>
</dbReference>
<feature type="region of interest" description="Disordered" evidence="1">
    <location>
        <begin position="1572"/>
        <end position="1626"/>
    </location>
</feature>
<evidence type="ECO:0000313" key="4">
    <source>
        <dbReference type="Proteomes" id="UP001187415"/>
    </source>
</evidence>
<dbReference type="PANTHER" id="PTHR33960:SF1">
    <property type="entry name" value="SIMILAR TO KIAA0825 PROTEIN"/>
    <property type="match status" value="1"/>
</dbReference>
<comment type="caution">
    <text evidence="3">The sequence shown here is derived from an EMBL/GenBank/DDBJ whole genome shotgun (WGS) entry which is preliminary data.</text>
</comment>
<sequence>MTDQSKNEFKGACKSSPVSLFLLCNMEWPGDFPSDHAFVDLLVPGVSSELDIEQLLKSTEEKLNLNAISIEQKLKELQAKMGDPRSGEHPPILSECLQWFNLRTNNSVRPVTTGHQELMDFFRALQQYLRCEEEGKEKLILQLLLNLSAHCGVLFPCTASSSSPSSLHPQLTASPNHLVHTVRDDASLELQEAWDDVRLQLRRHLLDRLCSHNPEHPGPRRISSLSVPEQVQCLQQLLFLFPESEVLTHYQSLRSQSVLNIMHSILSAISGGETGFDRLAIGFRSVVPTLTQAIIEELHILSRLTESHTVLGFLNVAYFSTVAQELTSLVERECETALRDKTTLNSKVKKYSARSRATVAPMELHMKNRSFSLTSHQLRALTQLTNTLLGFESNVKELVTNMTFINCTGDTPCVKGILKKSREDSDMTTDGKKSTTEALLHTPEAHVLEFNWRSAFRGLVPHMEHCVKVILDDVCAKSLQQEEALHSSGHTLVTLNCTAGHTANTSSNVHLREDSFYTYSERETPKMIAKFCGTILADFDAFLPLAVACRDSCLLEVQSSFVEACGRAAFAMLGRLQERALEVPSSAPLKNLPVLLATSMYVRQRLEHYHSRLKDSNATAAKVPLTLLPIQKCQETVEALKDQLTSYCFQVCSTCILQDAESHHWADPKPFYEGERCSFSVQMWFYFLCGLRSDLWTVLPAELAKEVLGQVLSETLQLLVQRYARARASYKRHLQIRCDITAVLLYVEQLMWSLCESPEALVQSSASSAFVIKAGSSDWPHQIHSLCEQLLTVLVIVTAPLSLLYRTFMINAAQPCMSHQPDSPFVHWLNAVNPDLFTEQAIRDGLMDQAAFACQLRLLTSDPGHNPKLLLRMLLYRDCHLPRTILENSYLCQESDLEAPTESCKAGDDLIVALFNLFSCLNNVPKALTQALQPYLERQDIWKHLYTLADIKSTTPVVISCVRTVVTKSTNSLLVHLVSMMMGWQATEEPTGASLKQTLPERVLAKIPREWNYGSPEAREKETSTKTLVSFAIQAMSFVFTNLPSAVASVPLPIRFLFQVTETRLSQHARQLRSVGLLLWAMLGCLIKGLEDLDTLEQISGLALDRGAEECLSLLAECLQAAMGIQQKGVPKPMVHGVLQVLEEKRPKWTNLQLQKARKLCSDSVFEQAKESEAAAAELTEQKIGLMLLEVCHKAGGSDYLRQIYHIIQGNEELLTSQLSGSTNSPNDSPHSVNFELGTDNPVDAARFNPLHQFDHIGKKKLDQSTVVDWAWDWPRLLPAYQGMSQVTFKTLLANRWEMQEGAELDDGDKAMFVAPVTRKLHARRCTEFFLFDKIQGSSSSSSWTVAKRTDGWISVISRRSQDPMICHLCAVTQALYILWIAMAQVAGQEDREKTTALKDLLSRIDLDELMKKDEPPFTFPKTLEEFEYGFNEYGQLRHLKTGEPFVFNAREDLHRWNQKRYEALGEIITQYVYELLEKKCNMTKAILPVDATEDEPTSFIYLSSDALSNPSKLLVLIQGSGVVRAGQWARRLIINQDLESGTQLPFITRAMEEGYGVMVLNPNENYLEVEKPAKSTPIPSPTEPLDEPAEKRERKDDKESKKKREFYEKYRNPQKETETERIPVRENGSSEEHVLYVWDHFVSKATAKNVFIMAHSYGGLSFVELMNQREMSVKNRVCAVALTDSAHNIWLQETSKGTQDWMQQHCCNWVSSPEPLDTPLDPMLPDCPRVSAGTERHELTSWTSFDSIFKFFSEVLEAKEGEEAEGTSKTVTTRSSSLKNKHQDL</sequence>
<evidence type="ECO:0000259" key="2">
    <source>
        <dbReference type="Pfam" id="PF22749"/>
    </source>
</evidence>
<reference evidence="3" key="1">
    <citation type="submission" date="2023-07" db="EMBL/GenBank/DDBJ databases">
        <title>Chromosome-level Genome Assembly of Striped Snakehead (Channa striata).</title>
        <authorList>
            <person name="Liu H."/>
        </authorList>
    </citation>
    <scope>NUCLEOTIDE SEQUENCE</scope>
    <source>
        <strain evidence="3">Gz</strain>
        <tissue evidence="3">Muscle</tissue>
    </source>
</reference>